<sequence>MPTCPRCHQSIDSQAVTCPYCRTALKAYGHPGIPLYRAEGETYLCDTCTYHEDDTCNYPQRPYAKECMLYHNRLQPTVTAPHRGSYRTHKFPPSWRGNEGWWMLLGLVAVSLLIALSNS</sequence>
<keyword evidence="1" id="KW-0812">Transmembrane</keyword>
<organism evidence="2">
    <name type="scientific">Leptolyngbya sp. NK1-12</name>
    <dbReference type="NCBI Taxonomy" id="2547451"/>
    <lineage>
        <taxon>Bacteria</taxon>
        <taxon>Bacillati</taxon>
        <taxon>Cyanobacteriota</taxon>
        <taxon>Cyanophyceae</taxon>
        <taxon>Leptolyngbyales</taxon>
        <taxon>Leptolyngbyaceae</taxon>
        <taxon>Leptolyngbya group</taxon>
        <taxon>Leptolyngbya</taxon>
    </lineage>
</organism>
<evidence type="ECO:0000313" key="2">
    <source>
        <dbReference type="EMBL" id="WNZ24722.1"/>
    </source>
</evidence>
<keyword evidence="1" id="KW-1133">Transmembrane helix</keyword>
<dbReference type="EMBL" id="CP053586">
    <property type="protein sequence ID" value="WNZ24722.1"/>
    <property type="molecule type" value="Genomic_DNA"/>
</dbReference>
<accession>A0AA97ALJ6</accession>
<proteinExistence type="predicted"/>
<name>A0AA97ALJ6_9CYAN</name>
<feature type="transmembrane region" description="Helical" evidence="1">
    <location>
        <begin position="100"/>
        <end position="117"/>
    </location>
</feature>
<dbReference type="RefSeq" id="WP_316430661.1">
    <property type="nucleotide sequence ID" value="NZ_CP053586.1"/>
</dbReference>
<keyword evidence="1" id="KW-0472">Membrane</keyword>
<dbReference type="AlphaFoldDB" id="A0AA97ALJ6"/>
<gene>
    <name evidence="2" type="ORF">HJG54_18990</name>
</gene>
<evidence type="ECO:0000256" key="1">
    <source>
        <dbReference type="SAM" id="Phobius"/>
    </source>
</evidence>
<protein>
    <submittedName>
        <fullName evidence="2">Zinc-ribbon domain-containing protein</fullName>
    </submittedName>
</protein>
<reference evidence="2" key="1">
    <citation type="submission" date="2020-05" db="EMBL/GenBank/DDBJ databases">
        <authorList>
            <person name="Zhu T."/>
            <person name="Keshari N."/>
            <person name="Lu X."/>
        </authorList>
    </citation>
    <scope>NUCLEOTIDE SEQUENCE</scope>
    <source>
        <strain evidence="2">NK1-12</strain>
    </source>
</reference>